<evidence type="ECO:0000256" key="1">
    <source>
        <dbReference type="ARBA" id="ARBA00007637"/>
    </source>
</evidence>
<comment type="caution">
    <text evidence="3">The sequence shown here is derived from an EMBL/GenBank/DDBJ whole genome shotgun (WGS) entry which is preliminary data.</text>
</comment>
<proteinExistence type="inferred from homology"/>
<dbReference type="EMBL" id="AOME01000054">
    <property type="protein sequence ID" value="EMA52587.1"/>
    <property type="molecule type" value="Genomic_DNA"/>
</dbReference>
<keyword evidence="4" id="KW-1185">Reference proteome</keyword>
<comment type="similarity">
    <text evidence="1">Belongs to the NAD(P)-dependent epimerase/dehydratase family.</text>
</comment>
<dbReference type="PATRIC" id="fig|1227456.3.peg.2192"/>
<dbReference type="Proteomes" id="UP000011625">
    <property type="component" value="Unassembled WGS sequence"/>
</dbReference>
<protein>
    <submittedName>
        <fullName evidence="3">NAD-dependent epimerase/dehydratase</fullName>
    </submittedName>
</protein>
<reference evidence="3 4" key="1">
    <citation type="journal article" date="2014" name="PLoS Genet.">
        <title>Phylogenetically driven sequencing of extremely halophilic archaea reveals strategies for static and dynamic osmo-response.</title>
        <authorList>
            <person name="Becker E.A."/>
            <person name="Seitzer P.M."/>
            <person name="Tritt A."/>
            <person name="Larsen D."/>
            <person name="Krusor M."/>
            <person name="Yao A.I."/>
            <person name="Wu D."/>
            <person name="Madern D."/>
            <person name="Eisen J.A."/>
            <person name="Darling A.E."/>
            <person name="Facciotti M.T."/>
        </authorList>
    </citation>
    <scope>NUCLEOTIDE SEQUENCE [LARGE SCALE GENOMIC DNA]</scope>
    <source>
        <strain evidence="3 4">DSM 8989</strain>
    </source>
</reference>
<dbReference type="Pfam" id="PF01370">
    <property type="entry name" value="Epimerase"/>
    <property type="match status" value="1"/>
</dbReference>
<dbReference type="PANTHER" id="PTHR43000">
    <property type="entry name" value="DTDP-D-GLUCOSE 4,6-DEHYDRATASE-RELATED"/>
    <property type="match status" value="1"/>
</dbReference>
<sequence length="368" mass="41081">MQAMWAGDRHRRMRSRDRRDVYPDHDRGRYVHILVIGGTGLISTGITRQLVDVGHDVTVYNRGRTDADLPQGVAHVTGDRTDYDRFEEQMADLDVDCVIDMVAFEPADVESAIRAFEGEIEQYVFCSTIDVYHRPVADMPIVESAARSPAVSEYGADKAACEDRLFEAHSARGFPVTVLRPWHTYGEGGTLIHTLGDGTAYIDRLREGKPIVVHGDGTSIWGPCHRDDVANAFVGALDNRAAIGEAYHVTCERPMTWNQYHRRAADALDAPAPDLVHVPTDALTAAVPDRTGGLEDHFRFSTVFDTSKARRDLGFEQTIGWEEGVRRTVDWLDEHDRIDDAENDPEYDRVVAAWRDAEASFVDALDGS</sequence>
<evidence type="ECO:0000259" key="2">
    <source>
        <dbReference type="Pfam" id="PF01370"/>
    </source>
</evidence>
<dbReference type="AlphaFoldDB" id="M0N3T3"/>
<name>M0N3T3_9EURY</name>
<gene>
    <name evidence="3" type="ORF">C450_10828</name>
</gene>
<dbReference type="InterPro" id="IPR001509">
    <property type="entry name" value="Epimerase_deHydtase"/>
</dbReference>
<dbReference type="Gene3D" id="3.40.50.720">
    <property type="entry name" value="NAD(P)-binding Rossmann-like Domain"/>
    <property type="match status" value="1"/>
</dbReference>
<dbReference type="STRING" id="1227456.C450_10828"/>
<dbReference type="InterPro" id="IPR036291">
    <property type="entry name" value="NAD(P)-bd_dom_sf"/>
</dbReference>
<evidence type="ECO:0000313" key="4">
    <source>
        <dbReference type="Proteomes" id="UP000011625"/>
    </source>
</evidence>
<organism evidence="3 4">
    <name type="scientific">Halococcus salifodinae DSM 8989</name>
    <dbReference type="NCBI Taxonomy" id="1227456"/>
    <lineage>
        <taxon>Archaea</taxon>
        <taxon>Methanobacteriati</taxon>
        <taxon>Methanobacteriota</taxon>
        <taxon>Stenosarchaea group</taxon>
        <taxon>Halobacteria</taxon>
        <taxon>Halobacteriales</taxon>
        <taxon>Halococcaceae</taxon>
        <taxon>Halococcus</taxon>
    </lineage>
</organism>
<evidence type="ECO:0000313" key="3">
    <source>
        <dbReference type="EMBL" id="EMA52587.1"/>
    </source>
</evidence>
<accession>M0N3T3</accession>
<dbReference type="SUPFAM" id="SSF51735">
    <property type="entry name" value="NAD(P)-binding Rossmann-fold domains"/>
    <property type="match status" value="1"/>
</dbReference>
<feature type="domain" description="NAD-dependent epimerase/dehydratase" evidence="2">
    <location>
        <begin position="33"/>
        <end position="248"/>
    </location>
</feature>